<dbReference type="RefSeq" id="WP_119763051.1">
    <property type="nucleotide sequence ID" value="NZ_QYUM01000003.1"/>
</dbReference>
<keyword evidence="3" id="KW-0285">Flavoprotein</keyword>
<comment type="caution">
    <text evidence="8">The sequence shown here is derived from an EMBL/GenBank/DDBJ whole genome shotgun (WGS) entry which is preliminary data.</text>
</comment>
<name>A0A418WMG6_9SPHN</name>
<keyword evidence="9" id="KW-1185">Reference proteome</keyword>
<dbReference type="AlphaFoldDB" id="A0A418WMG6"/>
<gene>
    <name evidence="8" type="ORF">D3876_13785</name>
</gene>
<dbReference type="EMBL" id="QYUM01000003">
    <property type="protein sequence ID" value="RJF91187.1"/>
    <property type="molecule type" value="Genomic_DNA"/>
</dbReference>
<feature type="domain" description="Acyl-CoA oxidase/dehydrogenase middle" evidence="6">
    <location>
        <begin position="474"/>
        <end position="551"/>
    </location>
</feature>
<dbReference type="PANTHER" id="PTHR43884">
    <property type="entry name" value="ACYL-COA DEHYDROGENASE"/>
    <property type="match status" value="1"/>
</dbReference>
<feature type="domain" description="Acyl-CoA dehydrogenase/oxidase N-terminal" evidence="7">
    <location>
        <begin position="358"/>
        <end position="469"/>
    </location>
</feature>
<dbReference type="Gene3D" id="2.40.110.10">
    <property type="entry name" value="Butyryl-CoA Dehydrogenase, subunit A, domain 2"/>
    <property type="match status" value="1"/>
</dbReference>
<dbReference type="Gene3D" id="1.20.140.10">
    <property type="entry name" value="Butyryl-CoA Dehydrogenase, subunit A, domain 3"/>
    <property type="match status" value="2"/>
</dbReference>
<evidence type="ECO:0000313" key="8">
    <source>
        <dbReference type="EMBL" id="RJF91187.1"/>
    </source>
</evidence>
<feature type="domain" description="Acyl-CoA dehydrogenase/oxidase N-terminal" evidence="7">
    <location>
        <begin position="6"/>
        <end position="101"/>
    </location>
</feature>
<dbReference type="SUPFAM" id="SSF47203">
    <property type="entry name" value="Acyl-CoA dehydrogenase C-terminal domain-like"/>
    <property type="match status" value="2"/>
</dbReference>
<dbReference type="InterPro" id="IPR013786">
    <property type="entry name" value="AcylCoA_DH/ox_N"/>
</dbReference>
<evidence type="ECO:0000259" key="5">
    <source>
        <dbReference type="Pfam" id="PF00441"/>
    </source>
</evidence>
<evidence type="ECO:0000259" key="7">
    <source>
        <dbReference type="Pfam" id="PF02771"/>
    </source>
</evidence>
<dbReference type="Pfam" id="PF02771">
    <property type="entry name" value="Acyl-CoA_dh_N"/>
    <property type="match status" value="2"/>
</dbReference>
<dbReference type="InterPro" id="IPR037069">
    <property type="entry name" value="AcylCoA_DH/ox_N_sf"/>
</dbReference>
<feature type="domain" description="Acyl-CoA dehydrogenase/oxidase C-terminal" evidence="5">
    <location>
        <begin position="601"/>
        <end position="727"/>
    </location>
</feature>
<reference evidence="8 9" key="1">
    <citation type="submission" date="2018-09" db="EMBL/GenBank/DDBJ databases">
        <authorList>
            <person name="Zhu H."/>
        </authorList>
    </citation>
    <scope>NUCLEOTIDE SEQUENCE [LARGE SCALE GENOMIC DNA]</scope>
    <source>
        <strain evidence="8 9">K2R01-6</strain>
    </source>
</reference>
<dbReference type="SUPFAM" id="SSF56645">
    <property type="entry name" value="Acyl-CoA dehydrogenase NM domain-like"/>
    <property type="match status" value="2"/>
</dbReference>
<accession>A0A418WMG6</accession>
<dbReference type="GO" id="GO:0003995">
    <property type="term" value="F:acyl-CoA dehydrogenase activity"/>
    <property type="evidence" value="ECO:0007669"/>
    <property type="project" value="TreeGrafter"/>
</dbReference>
<feature type="domain" description="Acyl-CoA dehydrogenase/oxidase C-terminal" evidence="5">
    <location>
        <begin position="198"/>
        <end position="335"/>
    </location>
</feature>
<dbReference type="Gene3D" id="1.10.540.10">
    <property type="entry name" value="Acyl-CoA dehydrogenase/oxidase, N-terminal domain"/>
    <property type="match status" value="2"/>
</dbReference>
<evidence type="ECO:0000256" key="3">
    <source>
        <dbReference type="ARBA" id="ARBA00022630"/>
    </source>
</evidence>
<dbReference type="InterPro" id="IPR036250">
    <property type="entry name" value="AcylCo_DH-like_C"/>
</dbReference>
<dbReference type="Proteomes" id="UP000286100">
    <property type="component" value="Unassembled WGS sequence"/>
</dbReference>
<dbReference type="GO" id="GO:0050660">
    <property type="term" value="F:flavin adenine dinucleotide binding"/>
    <property type="evidence" value="ECO:0007669"/>
    <property type="project" value="InterPro"/>
</dbReference>
<evidence type="ECO:0000313" key="9">
    <source>
        <dbReference type="Proteomes" id="UP000286100"/>
    </source>
</evidence>
<dbReference type="OrthoDB" id="9780544at2"/>
<dbReference type="PANTHER" id="PTHR43884:SF12">
    <property type="entry name" value="ISOVALERYL-COA DEHYDROGENASE, MITOCHONDRIAL-RELATED"/>
    <property type="match status" value="1"/>
</dbReference>
<keyword evidence="4" id="KW-0274">FAD</keyword>
<sequence>MNFDLTEDQEMMRDMFARFLDENSSMARVRAAAPSGFDAKLWTGLAELGALSIRVPEEAGGLGLGLFDAVILMEEAGRTLVSGPLAETLVTARLLAQLGGDQTTDLFGRVISGEAVASLAFRDIAAEPVQWVAGGLVAEAVIARMGNDIVLVSVPESGRKAEENLAGTPLAEIDLAAHPRVTLASGDDALATFVKGIEEWKLLIGAGLAGIGREALRLAAAYACERKQFGQFIGEFQGISHPLADLLCDVDGGKFLVWKAIRDIADGTKDAGATISLAGWWNADAAARAVAQALHTFGGYGLTTEYDIFLFNLRAKAWPLVLGDPQRLIEEAGRRLYAGEQAALPDVGATPIEFDLGEDARTITREIEEFFAKNVTPEMRETFHYSWEGYNPELNRKLAESNLLYLGLPKDVGGRGLSSYAKIAAMDAFEVQGYNNPAAGVTQMVALIINRFGTDELKQEVLPRLMRGEAICSLGYSEPGSGSDVFAAQCRATPDGNGWRIDGTKMFTSGANLSDYVLMLTRTNPDVAKHKGLTMFIVPLKADGVTVQPVYTFQDERTNITFYDGVHIPDSWRLGEVDGGVRTMSASLELEHGGGFSKYQRAMLHAAETLCREIGYRGKPLIDDQSAQVRLARTAANLWVSELITFRAQWVIAEKKPNHAYGPMAKMFSSEKFLSDARDLIDLTAPLSLSKRKGAAAEINMFYRHAQGSTIYGGTSEVHRSMIAERGLGLPRTRG</sequence>
<dbReference type="Pfam" id="PF02770">
    <property type="entry name" value="Acyl-CoA_dh_M"/>
    <property type="match status" value="1"/>
</dbReference>
<dbReference type="Pfam" id="PF00441">
    <property type="entry name" value="Acyl-CoA_dh_1"/>
    <property type="match status" value="2"/>
</dbReference>
<evidence type="ECO:0000256" key="2">
    <source>
        <dbReference type="ARBA" id="ARBA00009347"/>
    </source>
</evidence>
<proteinExistence type="inferred from homology"/>
<evidence type="ECO:0000259" key="6">
    <source>
        <dbReference type="Pfam" id="PF02770"/>
    </source>
</evidence>
<dbReference type="InterPro" id="IPR006091">
    <property type="entry name" value="Acyl-CoA_Oxase/DH_mid-dom"/>
</dbReference>
<organism evidence="8 9">
    <name type="scientific">Sphingomonas cavernae</name>
    <dbReference type="NCBI Taxonomy" id="2320861"/>
    <lineage>
        <taxon>Bacteria</taxon>
        <taxon>Pseudomonadati</taxon>
        <taxon>Pseudomonadota</taxon>
        <taxon>Alphaproteobacteria</taxon>
        <taxon>Sphingomonadales</taxon>
        <taxon>Sphingomonadaceae</taxon>
        <taxon>Sphingomonas</taxon>
    </lineage>
</organism>
<evidence type="ECO:0000256" key="4">
    <source>
        <dbReference type="ARBA" id="ARBA00022827"/>
    </source>
</evidence>
<comment type="cofactor">
    <cofactor evidence="1">
        <name>FAD</name>
        <dbReference type="ChEBI" id="CHEBI:57692"/>
    </cofactor>
</comment>
<evidence type="ECO:0000256" key="1">
    <source>
        <dbReference type="ARBA" id="ARBA00001974"/>
    </source>
</evidence>
<dbReference type="InterPro" id="IPR046373">
    <property type="entry name" value="Acyl-CoA_Oxase/DH_mid-dom_sf"/>
</dbReference>
<protein>
    <submittedName>
        <fullName evidence="8">Acyl-CoA dehydrogenase</fullName>
    </submittedName>
</protein>
<comment type="similarity">
    <text evidence="2">Belongs to the acyl-CoA dehydrogenase family.</text>
</comment>
<dbReference type="InterPro" id="IPR009100">
    <property type="entry name" value="AcylCoA_DH/oxidase_NM_dom_sf"/>
</dbReference>
<dbReference type="InterPro" id="IPR009075">
    <property type="entry name" value="AcylCo_DH/oxidase_C"/>
</dbReference>